<keyword evidence="2" id="KW-1133">Transmembrane helix</keyword>
<feature type="transmembrane region" description="Helical" evidence="2">
    <location>
        <begin position="443"/>
        <end position="472"/>
    </location>
</feature>
<accession>A0AAW4WW24</accession>
<feature type="coiled-coil region" evidence="1">
    <location>
        <begin position="728"/>
        <end position="792"/>
    </location>
</feature>
<dbReference type="EMBL" id="JAJFAT010000001">
    <property type="protein sequence ID" value="MCC3143948.1"/>
    <property type="molecule type" value="Genomic_DNA"/>
</dbReference>
<feature type="coiled-coil region" evidence="1">
    <location>
        <begin position="330"/>
        <end position="364"/>
    </location>
</feature>
<keyword evidence="5" id="KW-1185">Reference proteome</keyword>
<dbReference type="Pfam" id="PF13476">
    <property type="entry name" value="AAA_23"/>
    <property type="match status" value="1"/>
</dbReference>
<organism evidence="4 5">
    <name type="scientific">Halanaerobium polyolivorans</name>
    <dbReference type="NCBI Taxonomy" id="2886943"/>
    <lineage>
        <taxon>Bacteria</taxon>
        <taxon>Bacillati</taxon>
        <taxon>Bacillota</taxon>
        <taxon>Clostridia</taxon>
        <taxon>Halanaerobiales</taxon>
        <taxon>Halanaerobiaceae</taxon>
        <taxon>Halanaerobium</taxon>
    </lineage>
</organism>
<proteinExistence type="predicted"/>
<feature type="coiled-coil region" evidence="1">
    <location>
        <begin position="183"/>
        <end position="234"/>
    </location>
</feature>
<dbReference type="GO" id="GO:0006302">
    <property type="term" value="P:double-strand break repair"/>
    <property type="evidence" value="ECO:0007669"/>
    <property type="project" value="InterPro"/>
</dbReference>
<evidence type="ECO:0000313" key="5">
    <source>
        <dbReference type="Proteomes" id="UP001199296"/>
    </source>
</evidence>
<name>A0AAW4WW24_9FIRM</name>
<evidence type="ECO:0000259" key="3">
    <source>
        <dbReference type="Pfam" id="PF13476"/>
    </source>
</evidence>
<feature type="coiled-coil region" evidence="1">
    <location>
        <begin position="276"/>
        <end position="303"/>
    </location>
</feature>
<dbReference type="RefSeq" id="WP_229343309.1">
    <property type="nucleotide sequence ID" value="NZ_JAJFAT010000001.1"/>
</dbReference>
<feature type="coiled-coil region" evidence="1">
    <location>
        <begin position="479"/>
        <end position="576"/>
    </location>
</feature>
<dbReference type="PANTHER" id="PTHR41259:SF1">
    <property type="entry name" value="DOUBLE-STRAND BREAK REPAIR RAD50 ATPASE, PUTATIVE-RELATED"/>
    <property type="match status" value="1"/>
</dbReference>
<dbReference type="Gene3D" id="3.40.50.300">
    <property type="entry name" value="P-loop containing nucleotide triphosphate hydrolases"/>
    <property type="match status" value="2"/>
</dbReference>
<dbReference type="AlphaFoldDB" id="A0AAW4WW24"/>
<feature type="domain" description="Rad50/SbcC-type AAA" evidence="3">
    <location>
        <begin position="6"/>
        <end position="234"/>
    </location>
</feature>
<dbReference type="PANTHER" id="PTHR41259">
    <property type="entry name" value="DOUBLE-STRAND BREAK REPAIR RAD50 ATPASE, PUTATIVE-RELATED"/>
    <property type="match status" value="1"/>
</dbReference>
<keyword evidence="2" id="KW-0812">Transmembrane</keyword>
<comment type="caution">
    <text evidence="4">The sequence shown here is derived from an EMBL/GenBank/DDBJ whole genome shotgun (WGS) entry which is preliminary data.</text>
</comment>
<keyword evidence="1" id="KW-0175">Coiled coil</keyword>
<dbReference type="InterPro" id="IPR038729">
    <property type="entry name" value="Rad50/SbcC_AAA"/>
</dbReference>
<dbReference type="InterPro" id="IPR027417">
    <property type="entry name" value="P-loop_NTPase"/>
</dbReference>
<evidence type="ECO:0000256" key="2">
    <source>
        <dbReference type="SAM" id="Phobius"/>
    </source>
</evidence>
<evidence type="ECO:0000256" key="1">
    <source>
        <dbReference type="SAM" id="Coils"/>
    </source>
</evidence>
<feature type="coiled-coil region" evidence="1">
    <location>
        <begin position="392"/>
        <end position="426"/>
    </location>
</feature>
<keyword evidence="2" id="KW-0472">Membrane</keyword>
<dbReference type="SUPFAM" id="SSF52540">
    <property type="entry name" value="P-loop containing nucleoside triphosphate hydrolases"/>
    <property type="match status" value="1"/>
</dbReference>
<gene>
    <name evidence="4" type="ORF">LJ207_01250</name>
</gene>
<dbReference type="Proteomes" id="UP001199296">
    <property type="component" value="Unassembled WGS sequence"/>
</dbReference>
<sequence length="968" mass="113355">MKLKNIYIRDFGIFNNQYLEDLADGLVVIGGYNRSGKSSFLNIIKNLPYGLPQGGSIPPAREQYYIETEIKKDKKNYTLILEGFAKAKLNSSNNTDNDPAVDAAQLFNNLDRLTYQQLFTISLDELQNLSKVANNNKEEKKIFSLLLGAGLSELIKVPEIADAYFRDSVKIGGKLGSSNVSQFKSYYKQIKDAEKDKDKALKQLDEFIAKRKELAEKEKQLETIEAESENLRKKEFLFDLLKNNYQKYKEIEELKFKLDQFSLKDCHAKKCSRENYEQALSLKESYKDLKANYQREKNKLNSLTNPGSRNEFLEIIIEKSGQINRSNSKKEVIEEKTKNYLETKSELNEKRNILETELKEINSDWKQPLQEIKNIEIDKIKQKDLSSKIETFKNTKQELNTITKEKEELKEKLEIFQAEMKEYQNYNLNSTLRKTYLFGFLSFLLSIFLTFYNLSAALITLLATLFLSYIYFSTQYKPLLEKENERKEIESKIKANEKKIKKTNLKLEELKQKLEAYEQELNSYRFELGIKDSHNFDIISDYYRMIQDKKSRLNLLNKDQEKLRKKREELELFFNKIFVIIDEVYQYTDNQRLELDENRLLSKYQEILIEFENIADYLEIVNNFNLVAEKYHSLETEIQNFLNKEEIKFDNNLLSALNNYLDKVEAFLEFKKIEAEYANKKEKLSASFNSSDRIRSYLFHYFRQEEGIDNEIGTLQSFKKLFQGFSSLQAVEKAYNESTKELAEKKKEKKLLQEKVNSLKNEIEKLASSKDVQKAHQKINDARSDLRNLAERYAVNKSVYFILNKLRERFITRAEAELLKPAADILAEITSDEYKSIQTSGDIKDTEFKTVLADGKSFNSVDYLSRGTMEQLFLAVRLSRINEIKPHLPVVLDDSLVNFDHSHLFNTVKVISKLAKTHQVFLLSCHPHLIKCLKNISQSAQYWKLENGSFELTNADSLEKHLRETPFN</sequence>
<evidence type="ECO:0000313" key="4">
    <source>
        <dbReference type="EMBL" id="MCC3143948.1"/>
    </source>
</evidence>
<dbReference type="GO" id="GO:0016887">
    <property type="term" value="F:ATP hydrolysis activity"/>
    <property type="evidence" value="ECO:0007669"/>
    <property type="project" value="InterPro"/>
</dbReference>
<reference evidence="4 5" key="1">
    <citation type="submission" date="2021-10" db="EMBL/GenBank/DDBJ databases">
        <authorList>
            <person name="Grouzdev D.S."/>
            <person name="Pantiukh K.S."/>
            <person name="Krutkina M.S."/>
        </authorList>
    </citation>
    <scope>NUCLEOTIDE SEQUENCE [LARGE SCALE GENOMIC DNA]</scope>
    <source>
        <strain evidence="4 5">Z-7514</strain>
    </source>
</reference>
<protein>
    <submittedName>
        <fullName evidence="4">AAA family ATPase</fullName>
    </submittedName>
</protein>